<evidence type="ECO:0000256" key="1">
    <source>
        <dbReference type="SAM" id="MobiDB-lite"/>
    </source>
</evidence>
<dbReference type="Proteomes" id="UP000691718">
    <property type="component" value="Unassembled WGS sequence"/>
</dbReference>
<gene>
    <name evidence="2" type="ORF">PAPOLLO_LOCUS27205</name>
</gene>
<feature type="region of interest" description="Disordered" evidence="1">
    <location>
        <begin position="50"/>
        <end position="80"/>
    </location>
</feature>
<feature type="compositionally biased region" description="Basic residues" evidence="1">
    <location>
        <begin position="59"/>
        <end position="71"/>
    </location>
</feature>
<dbReference type="AlphaFoldDB" id="A0A8S3Y7E5"/>
<protein>
    <submittedName>
        <fullName evidence="2">(apollo) hypothetical protein</fullName>
    </submittedName>
</protein>
<reference evidence="2" key="1">
    <citation type="submission" date="2021-04" db="EMBL/GenBank/DDBJ databases">
        <authorList>
            <person name="Tunstrom K."/>
        </authorList>
    </citation>
    <scope>NUCLEOTIDE SEQUENCE</scope>
</reference>
<dbReference type="EMBL" id="CAJQZP010001624">
    <property type="protein sequence ID" value="CAG5057436.1"/>
    <property type="molecule type" value="Genomic_DNA"/>
</dbReference>
<sequence>MLYTSPLTYSDDSISISTDDPYEIHLRAQISIPQVTDDFINIERQIQEPAQSIIGDKSKQKKRRSKKKQKRLCNPPGNSH</sequence>
<accession>A0A8S3Y7E5</accession>
<evidence type="ECO:0000313" key="3">
    <source>
        <dbReference type="Proteomes" id="UP000691718"/>
    </source>
</evidence>
<evidence type="ECO:0000313" key="2">
    <source>
        <dbReference type="EMBL" id="CAG5057436.1"/>
    </source>
</evidence>
<proteinExistence type="predicted"/>
<organism evidence="2 3">
    <name type="scientific">Parnassius apollo</name>
    <name type="common">Apollo butterfly</name>
    <name type="synonym">Papilio apollo</name>
    <dbReference type="NCBI Taxonomy" id="110799"/>
    <lineage>
        <taxon>Eukaryota</taxon>
        <taxon>Metazoa</taxon>
        <taxon>Ecdysozoa</taxon>
        <taxon>Arthropoda</taxon>
        <taxon>Hexapoda</taxon>
        <taxon>Insecta</taxon>
        <taxon>Pterygota</taxon>
        <taxon>Neoptera</taxon>
        <taxon>Endopterygota</taxon>
        <taxon>Lepidoptera</taxon>
        <taxon>Glossata</taxon>
        <taxon>Ditrysia</taxon>
        <taxon>Papilionoidea</taxon>
        <taxon>Papilionidae</taxon>
        <taxon>Parnassiinae</taxon>
        <taxon>Parnassini</taxon>
        <taxon>Parnassius</taxon>
        <taxon>Parnassius</taxon>
    </lineage>
</organism>
<name>A0A8S3Y7E5_PARAO</name>
<comment type="caution">
    <text evidence="2">The sequence shown here is derived from an EMBL/GenBank/DDBJ whole genome shotgun (WGS) entry which is preliminary data.</text>
</comment>
<keyword evidence="3" id="KW-1185">Reference proteome</keyword>